<keyword evidence="1" id="KW-0472">Membrane</keyword>
<reference evidence="2" key="1">
    <citation type="journal article" date="2015" name="Nature">
        <title>Complex archaea that bridge the gap between prokaryotes and eukaryotes.</title>
        <authorList>
            <person name="Spang A."/>
            <person name="Saw J.H."/>
            <person name="Jorgensen S.L."/>
            <person name="Zaremba-Niedzwiedzka K."/>
            <person name="Martijn J."/>
            <person name="Lind A.E."/>
            <person name="van Eijk R."/>
            <person name="Schleper C."/>
            <person name="Guy L."/>
            <person name="Ettema T.J."/>
        </authorList>
    </citation>
    <scope>NUCLEOTIDE SEQUENCE</scope>
</reference>
<organism evidence="2">
    <name type="scientific">marine sediment metagenome</name>
    <dbReference type="NCBI Taxonomy" id="412755"/>
    <lineage>
        <taxon>unclassified sequences</taxon>
        <taxon>metagenomes</taxon>
        <taxon>ecological metagenomes</taxon>
    </lineage>
</organism>
<keyword evidence="1" id="KW-0812">Transmembrane</keyword>
<protein>
    <submittedName>
        <fullName evidence="2">Uncharacterized protein</fullName>
    </submittedName>
</protein>
<name>A0A0F9MBH7_9ZZZZ</name>
<comment type="caution">
    <text evidence="2">The sequence shown here is derived from an EMBL/GenBank/DDBJ whole genome shotgun (WGS) entry which is preliminary data.</text>
</comment>
<evidence type="ECO:0000256" key="1">
    <source>
        <dbReference type="SAM" id="Phobius"/>
    </source>
</evidence>
<proteinExistence type="predicted"/>
<sequence length="34" mass="3636">MTIKEIYEILLGILGFSALTALGVVLLVLTGLFI</sequence>
<keyword evidence="1" id="KW-1133">Transmembrane helix</keyword>
<dbReference type="EMBL" id="LAZR01009208">
    <property type="protein sequence ID" value="KKM74020.1"/>
    <property type="molecule type" value="Genomic_DNA"/>
</dbReference>
<dbReference type="AlphaFoldDB" id="A0A0F9MBH7"/>
<feature type="transmembrane region" description="Helical" evidence="1">
    <location>
        <begin position="6"/>
        <end position="33"/>
    </location>
</feature>
<evidence type="ECO:0000313" key="2">
    <source>
        <dbReference type="EMBL" id="KKM74020.1"/>
    </source>
</evidence>
<accession>A0A0F9MBH7</accession>
<gene>
    <name evidence="2" type="ORF">LCGC14_1404630</name>
</gene>